<dbReference type="InterPro" id="IPR023563">
    <property type="entry name" value="Ribosomal_uL13_CS"/>
</dbReference>
<name>A0A7C3J6G0_UNCW3</name>
<dbReference type="GO" id="GO:0003729">
    <property type="term" value="F:mRNA binding"/>
    <property type="evidence" value="ECO:0007669"/>
    <property type="project" value="TreeGrafter"/>
</dbReference>
<dbReference type="InterPro" id="IPR005822">
    <property type="entry name" value="Ribosomal_uL13"/>
</dbReference>
<dbReference type="GO" id="GO:0017148">
    <property type="term" value="P:negative regulation of translation"/>
    <property type="evidence" value="ECO:0007669"/>
    <property type="project" value="TreeGrafter"/>
</dbReference>
<dbReference type="InterPro" id="IPR036899">
    <property type="entry name" value="Ribosomal_uL13_sf"/>
</dbReference>
<dbReference type="PROSITE" id="PS00783">
    <property type="entry name" value="RIBOSOMAL_L13"/>
    <property type="match status" value="1"/>
</dbReference>
<evidence type="ECO:0000256" key="6">
    <source>
        <dbReference type="RuleBase" id="RU003878"/>
    </source>
</evidence>
<dbReference type="PANTHER" id="PTHR11545">
    <property type="entry name" value="RIBOSOMAL PROTEIN L13"/>
    <property type="match status" value="1"/>
</dbReference>
<dbReference type="CDD" id="cd00392">
    <property type="entry name" value="Ribosomal_L13"/>
    <property type="match status" value="1"/>
</dbReference>
<comment type="similarity">
    <text evidence="1 4 5">Belongs to the universal ribosomal protein uL13 family.</text>
</comment>
<comment type="caution">
    <text evidence="7">The sequence shown here is derived from an EMBL/GenBank/DDBJ whole genome shotgun (WGS) entry which is preliminary data.</text>
</comment>
<dbReference type="GO" id="GO:0006412">
    <property type="term" value="P:translation"/>
    <property type="evidence" value="ECO:0007669"/>
    <property type="project" value="UniProtKB-UniRule"/>
</dbReference>
<comment type="subunit">
    <text evidence="4">Part of the 50S ribosomal subunit.</text>
</comment>
<gene>
    <name evidence="4 6" type="primary">rplM</name>
    <name evidence="7" type="ORF">ENS15_04380</name>
</gene>
<dbReference type="Pfam" id="PF00572">
    <property type="entry name" value="Ribosomal_L13"/>
    <property type="match status" value="1"/>
</dbReference>
<sequence>MKTTRINEKEIKHNWYIIDAKGKTLGRLSTKISTILMGKKKVTYQPDIDNGDGVIVINAKDLKVTGNKMLSKMYYSHSGYIGNLKETNLKEMLEKNPSKVITLAVKRMLPKNKLGRKMLTRLKVYNDSNHKHKAQNPIEINL</sequence>
<dbReference type="Gene3D" id="3.90.1180.10">
    <property type="entry name" value="Ribosomal protein L13"/>
    <property type="match status" value="1"/>
</dbReference>
<dbReference type="HAMAP" id="MF_01366">
    <property type="entry name" value="Ribosomal_uL13"/>
    <property type="match status" value="1"/>
</dbReference>
<dbReference type="GO" id="GO:0022625">
    <property type="term" value="C:cytosolic large ribosomal subunit"/>
    <property type="evidence" value="ECO:0007669"/>
    <property type="project" value="TreeGrafter"/>
</dbReference>
<dbReference type="PANTHER" id="PTHR11545:SF2">
    <property type="entry name" value="LARGE RIBOSOMAL SUBUNIT PROTEIN UL13M"/>
    <property type="match status" value="1"/>
</dbReference>
<evidence type="ECO:0000256" key="4">
    <source>
        <dbReference type="HAMAP-Rule" id="MF_01366"/>
    </source>
</evidence>
<accession>A0A7C3J6G0</accession>
<keyword evidence="2 4" id="KW-0689">Ribosomal protein</keyword>
<evidence type="ECO:0000256" key="1">
    <source>
        <dbReference type="ARBA" id="ARBA00006227"/>
    </source>
</evidence>
<evidence type="ECO:0000256" key="2">
    <source>
        <dbReference type="ARBA" id="ARBA00022980"/>
    </source>
</evidence>
<protein>
    <recommendedName>
        <fullName evidence="4">Large ribosomal subunit protein uL13</fullName>
    </recommendedName>
</protein>
<keyword evidence="3 4" id="KW-0687">Ribonucleoprotein</keyword>
<evidence type="ECO:0000313" key="7">
    <source>
        <dbReference type="EMBL" id="HFK23869.1"/>
    </source>
</evidence>
<reference evidence="7" key="1">
    <citation type="journal article" date="2020" name="mSystems">
        <title>Genome- and Community-Level Interaction Insights into Carbon Utilization and Element Cycling Functions of Hydrothermarchaeota in Hydrothermal Sediment.</title>
        <authorList>
            <person name="Zhou Z."/>
            <person name="Liu Y."/>
            <person name="Xu W."/>
            <person name="Pan J."/>
            <person name="Luo Z.H."/>
            <person name="Li M."/>
        </authorList>
    </citation>
    <scope>NUCLEOTIDE SEQUENCE [LARGE SCALE GENOMIC DNA]</scope>
    <source>
        <strain evidence="7">SpSt-464</strain>
    </source>
</reference>
<evidence type="ECO:0000256" key="3">
    <source>
        <dbReference type="ARBA" id="ARBA00023274"/>
    </source>
</evidence>
<dbReference type="PIRSF" id="PIRSF002181">
    <property type="entry name" value="Ribosomal_L13"/>
    <property type="match status" value="1"/>
</dbReference>
<evidence type="ECO:0000256" key="5">
    <source>
        <dbReference type="RuleBase" id="RU003877"/>
    </source>
</evidence>
<proteinExistence type="inferred from homology"/>
<dbReference type="AlphaFoldDB" id="A0A7C3J6G0"/>
<comment type="function">
    <text evidence="4 6">This protein is one of the early assembly proteins of the 50S ribosomal subunit, although it is not seen to bind rRNA by itself. It is important during the early stages of 50S assembly.</text>
</comment>
<organism evidence="7">
    <name type="scientific">candidate division WOR-3 bacterium</name>
    <dbReference type="NCBI Taxonomy" id="2052148"/>
    <lineage>
        <taxon>Bacteria</taxon>
        <taxon>Bacteria division WOR-3</taxon>
    </lineage>
</organism>
<dbReference type="InterPro" id="IPR005823">
    <property type="entry name" value="Ribosomal_uL13_bac-type"/>
</dbReference>
<dbReference type="EMBL" id="DSTT01000005">
    <property type="protein sequence ID" value="HFK23869.1"/>
    <property type="molecule type" value="Genomic_DNA"/>
</dbReference>
<dbReference type="GO" id="GO:0003735">
    <property type="term" value="F:structural constituent of ribosome"/>
    <property type="evidence" value="ECO:0007669"/>
    <property type="project" value="InterPro"/>
</dbReference>
<dbReference type="NCBIfam" id="TIGR01066">
    <property type="entry name" value="rplM_bact"/>
    <property type="match status" value="1"/>
</dbReference>
<dbReference type="SUPFAM" id="SSF52161">
    <property type="entry name" value="Ribosomal protein L13"/>
    <property type="match status" value="1"/>
</dbReference>